<evidence type="ECO:0000313" key="7">
    <source>
        <dbReference type="EMBL" id="TCP17882.1"/>
    </source>
</evidence>
<dbReference type="PANTHER" id="PTHR33507">
    <property type="entry name" value="INNER MEMBRANE PROTEIN YBBJ"/>
    <property type="match status" value="1"/>
</dbReference>
<proteinExistence type="predicted"/>
<evidence type="ECO:0000313" key="8">
    <source>
        <dbReference type="Proteomes" id="UP000295537"/>
    </source>
</evidence>
<dbReference type="PANTHER" id="PTHR33507:SF3">
    <property type="entry name" value="INNER MEMBRANE PROTEIN YBBJ"/>
    <property type="match status" value="1"/>
</dbReference>
<keyword evidence="8" id="KW-1185">Reference proteome</keyword>
<dbReference type="SUPFAM" id="SSF141322">
    <property type="entry name" value="NfeD domain-like"/>
    <property type="match status" value="1"/>
</dbReference>
<dbReference type="InterPro" id="IPR012340">
    <property type="entry name" value="NA-bd_OB-fold"/>
</dbReference>
<feature type="transmembrane region" description="Helical" evidence="5">
    <location>
        <begin position="12"/>
        <end position="45"/>
    </location>
</feature>
<dbReference type="OrthoDB" id="6402862at2"/>
<dbReference type="Gene3D" id="2.40.50.140">
    <property type="entry name" value="Nucleic acid-binding proteins"/>
    <property type="match status" value="1"/>
</dbReference>
<evidence type="ECO:0000256" key="3">
    <source>
        <dbReference type="ARBA" id="ARBA00022989"/>
    </source>
</evidence>
<dbReference type="Proteomes" id="UP000295537">
    <property type="component" value="Unassembled WGS sequence"/>
</dbReference>
<keyword evidence="2 5" id="KW-0812">Transmembrane</keyword>
<feature type="transmembrane region" description="Helical" evidence="5">
    <location>
        <begin position="51"/>
        <end position="70"/>
    </location>
</feature>
<dbReference type="InterPro" id="IPR002810">
    <property type="entry name" value="NfeD-like_C"/>
</dbReference>
<evidence type="ECO:0000256" key="2">
    <source>
        <dbReference type="ARBA" id="ARBA00022692"/>
    </source>
</evidence>
<dbReference type="EMBL" id="SLXJ01000004">
    <property type="protein sequence ID" value="TCP17882.1"/>
    <property type="molecule type" value="Genomic_DNA"/>
</dbReference>
<evidence type="ECO:0000256" key="4">
    <source>
        <dbReference type="ARBA" id="ARBA00023136"/>
    </source>
</evidence>
<evidence type="ECO:0000259" key="6">
    <source>
        <dbReference type="Pfam" id="PF01957"/>
    </source>
</evidence>
<dbReference type="GO" id="GO:0005886">
    <property type="term" value="C:plasma membrane"/>
    <property type="evidence" value="ECO:0007669"/>
    <property type="project" value="TreeGrafter"/>
</dbReference>
<dbReference type="Pfam" id="PF01957">
    <property type="entry name" value="NfeD"/>
    <property type="match status" value="1"/>
</dbReference>
<gene>
    <name evidence="7" type="ORF">EV693_104113</name>
</gene>
<dbReference type="AlphaFoldDB" id="A0A4R2NA68"/>
<evidence type="ECO:0000256" key="1">
    <source>
        <dbReference type="ARBA" id="ARBA00004141"/>
    </source>
</evidence>
<comment type="caution">
    <text evidence="7">The sequence shown here is derived from an EMBL/GenBank/DDBJ whole genome shotgun (WGS) entry which is preliminary data.</text>
</comment>
<dbReference type="InterPro" id="IPR052165">
    <property type="entry name" value="Membrane_assoc_protease"/>
</dbReference>
<sequence>MQWLSDGSNWLILGFILLIIEIFAPGVFVMWWGLAALSLATIVTLITDLSLILQLLIFVCLAITFSLFWWRYQHNINQQEDVTTLLNAREHTMIGTQGMIIELLSNGVARGKFGDTTWRVQGENLAIGDKVRVIAVEGITLQVRLV</sequence>
<keyword evidence="4 5" id="KW-0472">Membrane</keyword>
<keyword evidence="3 5" id="KW-1133">Transmembrane helix</keyword>
<evidence type="ECO:0000256" key="5">
    <source>
        <dbReference type="SAM" id="Phobius"/>
    </source>
</evidence>
<organism evidence="7 8">
    <name type="scientific">Nicoletella semolina</name>
    <dbReference type="NCBI Taxonomy" id="271160"/>
    <lineage>
        <taxon>Bacteria</taxon>
        <taxon>Pseudomonadati</taxon>
        <taxon>Pseudomonadota</taxon>
        <taxon>Gammaproteobacteria</taxon>
        <taxon>Pasteurellales</taxon>
        <taxon>Pasteurellaceae</taxon>
        <taxon>Nicoletella</taxon>
    </lineage>
</organism>
<comment type="subcellular location">
    <subcellularLocation>
        <location evidence="1">Membrane</location>
        <topology evidence="1">Multi-pass membrane protein</topology>
    </subcellularLocation>
</comment>
<accession>A0A4R2NA68</accession>
<dbReference type="RefSeq" id="WP_132501119.1">
    <property type="nucleotide sequence ID" value="NZ_LVXA01000001.1"/>
</dbReference>
<name>A0A4R2NA68_9PAST</name>
<protein>
    <recommendedName>
        <fullName evidence="6">NfeD-like C-terminal domain-containing protein</fullName>
    </recommendedName>
</protein>
<feature type="domain" description="NfeD-like C-terminal" evidence="6">
    <location>
        <begin position="91"/>
        <end position="144"/>
    </location>
</feature>
<reference evidence="7 8" key="1">
    <citation type="submission" date="2019-03" db="EMBL/GenBank/DDBJ databases">
        <title>Genomic Encyclopedia of Type Strains, Phase IV (KMG-IV): sequencing the most valuable type-strain genomes for metagenomic binning, comparative biology and taxonomic classification.</title>
        <authorList>
            <person name="Goeker M."/>
        </authorList>
    </citation>
    <scope>NUCLEOTIDE SEQUENCE [LARGE SCALE GENOMIC DNA]</scope>
    <source>
        <strain evidence="7 8">DSM 16380</strain>
    </source>
</reference>